<keyword evidence="2" id="KW-1185">Reference proteome</keyword>
<comment type="caution">
    <text evidence="1">The sequence shown here is derived from an EMBL/GenBank/DDBJ whole genome shotgun (WGS) entry which is preliminary data.</text>
</comment>
<dbReference type="EMBL" id="VSRR010099061">
    <property type="protein sequence ID" value="MPC94552.1"/>
    <property type="molecule type" value="Genomic_DNA"/>
</dbReference>
<dbReference type="Proteomes" id="UP000324222">
    <property type="component" value="Unassembled WGS sequence"/>
</dbReference>
<sequence>MRASKQCSLQKMISQNLIGHRIAKDYRRSQCTKRILEDYWISWMVYQAGC</sequence>
<organism evidence="1 2">
    <name type="scientific">Portunus trituberculatus</name>
    <name type="common">Swimming crab</name>
    <name type="synonym">Neptunus trituberculatus</name>
    <dbReference type="NCBI Taxonomy" id="210409"/>
    <lineage>
        <taxon>Eukaryota</taxon>
        <taxon>Metazoa</taxon>
        <taxon>Ecdysozoa</taxon>
        <taxon>Arthropoda</taxon>
        <taxon>Crustacea</taxon>
        <taxon>Multicrustacea</taxon>
        <taxon>Malacostraca</taxon>
        <taxon>Eumalacostraca</taxon>
        <taxon>Eucarida</taxon>
        <taxon>Decapoda</taxon>
        <taxon>Pleocyemata</taxon>
        <taxon>Brachyura</taxon>
        <taxon>Eubrachyura</taxon>
        <taxon>Portunoidea</taxon>
        <taxon>Portunidae</taxon>
        <taxon>Portuninae</taxon>
        <taxon>Portunus</taxon>
    </lineage>
</organism>
<evidence type="ECO:0000313" key="1">
    <source>
        <dbReference type="EMBL" id="MPC94552.1"/>
    </source>
</evidence>
<accession>A0A5B7JEC4</accession>
<reference evidence="1 2" key="1">
    <citation type="submission" date="2019-05" db="EMBL/GenBank/DDBJ databases">
        <title>Another draft genome of Portunus trituberculatus and its Hox gene families provides insights of decapod evolution.</title>
        <authorList>
            <person name="Jeong J.-H."/>
            <person name="Song I."/>
            <person name="Kim S."/>
            <person name="Choi T."/>
            <person name="Kim D."/>
            <person name="Ryu S."/>
            <person name="Kim W."/>
        </authorList>
    </citation>
    <scope>NUCLEOTIDE SEQUENCE [LARGE SCALE GENOMIC DNA]</scope>
    <source>
        <tissue evidence="1">Muscle</tissue>
    </source>
</reference>
<gene>
    <name evidence="1" type="ORF">E2C01_089726</name>
</gene>
<proteinExistence type="predicted"/>
<dbReference type="AlphaFoldDB" id="A0A5B7JEC4"/>
<name>A0A5B7JEC4_PORTR</name>
<protein>
    <submittedName>
        <fullName evidence="1">Uncharacterized protein</fullName>
    </submittedName>
</protein>
<evidence type="ECO:0000313" key="2">
    <source>
        <dbReference type="Proteomes" id="UP000324222"/>
    </source>
</evidence>